<dbReference type="Proteomes" id="UP001107558">
    <property type="component" value="Chromosome 4"/>
</dbReference>
<dbReference type="InterPro" id="IPR012947">
    <property type="entry name" value="tRNA_SAD"/>
</dbReference>
<reference evidence="9" key="1">
    <citation type="submission" date="2021-03" db="EMBL/GenBank/DDBJ databases">
        <title>Chromosome level genome of the anhydrobiotic midge Polypedilum vanderplanki.</title>
        <authorList>
            <person name="Yoshida Y."/>
            <person name="Kikawada T."/>
            <person name="Gusev O."/>
        </authorList>
    </citation>
    <scope>NUCLEOTIDE SEQUENCE</scope>
    <source>
        <strain evidence="9">NIAS01</strain>
        <tissue evidence="9">Whole body or cell culture</tissue>
    </source>
</reference>
<keyword evidence="5" id="KW-0479">Metal-binding</keyword>
<dbReference type="GO" id="GO:0046872">
    <property type="term" value="F:metal ion binding"/>
    <property type="evidence" value="ECO:0007669"/>
    <property type="project" value="UniProtKB-KW"/>
</dbReference>
<dbReference type="InterPro" id="IPR009000">
    <property type="entry name" value="Transl_B-barrel_sf"/>
</dbReference>
<evidence type="ECO:0000256" key="3">
    <source>
        <dbReference type="ARBA" id="ARBA00008429"/>
    </source>
</evidence>
<dbReference type="GO" id="GO:0005524">
    <property type="term" value="F:ATP binding"/>
    <property type="evidence" value="ECO:0007669"/>
    <property type="project" value="InterPro"/>
</dbReference>
<dbReference type="GO" id="GO:0003676">
    <property type="term" value="F:nucleic acid binding"/>
    <property type="evidence" value="ECO:0007669"/>
    <property type="project" value="InterPro"/>
</dbReference>
<comment type="similarity">
    <text evidence="3">Belongs to the class-II aminoacyl-tRNA synthetase family. Alax-L subfamily.</text>
</comment>
<feature type="domain" description="Alanyl-transfer RNA synthetases family profile" evidence="8">
    <location>
        <begin position="1"/>
        <end position="230"/>
    </location>
</feature>
<comment type="caution">
    <text evidence="9">The sequence shown here is derived from an EMBL/GenBank/DDBJ whole genome shotgun (WGS) entry which is preliminary data.</text>
</comment>
<dbReference type="PANTHER" id="PTHR43462:SF1">
    <property type="entry name" value="ALANYL-TRNA EDITING PROTEIN AARSD1"/>
    <property type="match status" value="1"/>
</dbReference>
<evidence type="ECO:0000256" key="1">
    <source>
        <dbReference type="ARBA" id="ARBA00001947"/>
    </source>
</evidence>
<evidence type="ECO:0000259" key="8">
    <source>
        <dbReference type="PROSITE" id="PS50860"/>
    </source>
</evidence>
<dbReference type="InterPro" id="IPR051335">
    <property type="entry name" value="Alanyl-tRNA_Editing_Enzymes"/>
</dbReference>
<dbReference type="SUPFAM" id="SSF50447">
    <property type="entry name" value="Translation proteins"/>
    <property type="match status" value="1"/>
</dbReference>
<dbReference type="InterPro" id="IPR018165">
    <property type="entry name" value="Ala-tRNA-synth_IIc_core"/>
</dbReference>
<dbReference type="AlphaFoldDB" id="A0A9J6BGN0"/>
<dbReference type="Gene3D" id="2.40.30.130">
    <property type="match status" value="1"/>
</dbReference>
<dbReference type="GO" id="GO:0005737">
    <property type="term" value="C:cytoplasm"/>
    <property type="evidence" value="ECO:0007669"/>
    <property type="project" value="UniProtKB-SubCell"/>
</dbReference>
<evidence type="ECO:0000256" key="5">
    <source>
        <dbReference type="ARBA" id="ARBA00022723"/>
    </source>
</evidence>
<accession>A0A9J6BGN0</accession>
<dbReference type="Pfam" id="PF01411">
    <property type="entry name" value="tRNA-synt_2c"/>
    <property type="match status" value="1"/>
</dbReference>
<evidence type="ECO:0000256" key="4">
    <source>
        <dbReference type="ARBA" id="ARBA00022490"/>
    </source>
</evidence>
<dbReference type="OrthoDB" id="288942at2759"/>
<gene>
    <name evidence="9" type="ORF">PVAND_016599</name>
</gene>
<dbReference type="PANTHER" id="PTHR43462">
    <property type="entry name" value="ALANYL-TRNA EDITING PROTEIN"/>
    <property type="match status" value="1"/>
</dbReference>
<proteinExistence type="inferred from homology"/>
<dbReference type="InterPro" id="IPR018163">
    <property type="entry name" value="Thr/Ala-tRNA-synth_IIc_edit"/>
</dbReference>
<keyword evidence="10" id="KW-1185">Reference proteome</keyword>
<dbReference type="InterPro" id="IPR018164">
    <property type="entry name" value="Ala-tRNA-synth_IIc_N"/>
</dbReference>
<dbReference type="GO" id="GO:0002196">
    <property type="term" value="F:Ser-tRNA(Ala) deacylase activity"/>
    <property type="evidence" value="ECO:0007669"/>
    <property type="project" value="TreeGrafter"/>
</dbReference>
<evidence type="ECO:0000256" key="2">
    <source>
        <dbReference type="ARBA" id="ARBA00004496"/>
    </source>
</evidence>
<dbReference type="GO" id="GO:0004813">
    <property type="term" value="F:alanine-tRNA ligase activity"/>
    <property type="evidence" value="ECO:0007669"/>
    <property type="project" value="InterPro"/>
</dbReference>
<evidence type="ECO:0000256" key="6">
    <source>
        <dbReference type="ARBA" id="ARBA00022833"/>
    </source>
</evidence>
<dbReference type="SUPFAM" id="SSF55186">
    <property type="entry name" value="ThrRS/AlaRS common domain"/>
    <property type="match status" value="1"/>
</dbReference>
<evidence type="ECO:0000256" key="7">
    <source>
        <dbReference type="ARBA" id="ARBA00022917"/>
    </source>
</evidence>
<dbReference type="SMART" id="SM00863">
    <property type="entry name" value="tRNA_SAD"/>
    <property type="match status" value="1"/>
</dbReference>
<name>A0A9J6BGN0_POLVA</name>
<dbReference type="Pfam" id="PF07973">
    <property type="entry name" value="tRNA_SAD"/>
    <property type="match status" value="1"/>
</dbReference>
<dbReference type="GO" id="GO:0006419">
    <property type="term" value="P:alanyl-tRNA aminoacylation"/>
    <property type="evidence" value="ECO:0007669"/>
    <property type="project" value="InterPro"/>
</dbReference>
<evidence type="ECO:0000313" key="9">
    <source>
        <dbReference type="EMBL" id="KAG5668667.1"/>
    </source>
</evidence>
<dbReference type="FunFam" id="3.30.980.10:FF:000007">
    <property type="entry name" value="alanyl-tRNA editing protein Aarsd1"/>
    <property type="match status" value="1"/>
</dbReference>
<evidence type="ECO:0000313" key="10">
    <source>
        <dbReference type="Proteomes" id="UP001107558"/>
    </source>
</evidence>
<organism evidence="9 10">
    <name type="scientific">Polypedilum vanderplanki</name>
    <name type="common">Sleeping chironomid midge</name>
    <dbReference type="NCBI Taxonomy" id="319348"/>
    <lineage>
        <taxon>Eukaryota</taxon>
        <taxon>Metazoa</taxon>
        <taxon>Ecdysozoa</taxon>
        <taxon>Arthropoda</taxon>
        <taxon>Hexapoda</taxon>
        <taxon>Insecta</taxon>
        <taxon>Pterygota</taxon>
        <taxon>Neoptera</taxon>
        <taxon>Endopterygota</taxon>
        <taxon>Diptera</taxon>
        <taxon>Nematocera</taxon>
        <taxon>Chironomoidea</taxon>
        <taxon>Chironomidae</taxon>
        <taxon>Chironominae</taxon>
        <taxon>Polypedilum</taxon>
        <taxon>Polypedilum</taxon>
    </lineage>
</organism>
<keyword evidence="7" id="KW-0648">Protein biosynthesis</keyword>
<comment type="cofactor">
    <cofactor evidence="1">
        <name>Zn(2+)</name>
        <dbReference type="ChEBI" id="CHEBI:29105"/>
    </cofactor>
</comment>
<keyword evidence="6" id="KW-0862">Zinc</keyword>
<keyword evidence="4" id="KW-0963">Cytoplasm</keyword>
<comment type="subcellular location">
    <subcellularLocation>
        <location evidence="2">Cytoplasm</location>
    </subcellularLocation>
</comment>
<dbReference type="PROSITE" id="PS50860">
    <property type="entry name" value="AA_TRNA_LIGASE_II_ALA"/>
    <property type="match status" value="1"/>
</dbReference>
<sequence>MVFQCQRESFLKEFTTTIESVKKADDGSVEVTFKDTVFFPEGGGQPFDEGIFIKSSDKSEYQVKNVIRRGPIAVHILADENNPLSNLKENDEVLQKINWNRRFDHMQQHSGQHLITALFEREFNNPTKAWWLGSESCYIEVTTEVKQSELQHIEKLCNECISQALPVEVQIYEKPEDAGDEVTRASRGLPLDLSGPIRVIKIEGVDANMCCGTHVKDLAQLQVVKLMGTEKTKGKIMVHFLVGNRVIKKLEETYQREQELTLLLNGGPETHKDLIKKLQSTVKSSQKTIQKLTKELATNLATKLNEDPNPPQYFFHHRNDGSDMEFATIFFKAVKPKIFYFMTIADGIDSKNGSAILHGDPTDIDAVKDEIAKILDGKGNGKNGKYQAKVTKLNKIKDCENFVKKYFENK</sequence>
<dbReference type="Gene3D" id="3.30.980.10">
    <property type="entry name" value="Threonyl-trna Synthetase, Chain A, domain 2"/>
    <property type="match status" value="1"/>
</dbReference>
<protein>
    <recommendedName>
        <fullName evidence="8">Alanyl-transfer RNA synthetases family profile domain-containing protein</fullName>
    </recommendedName>
</protein>
<dbReference type="EMBL" id="JADBJN010000004">
    <property type="protein sequence ID" value="KAG5668667.1"/>
    <property type="molecule type" value="Genomic_DNA"/>
</dbReference>